<organism evidence="1 2">
    <name type="scientific">Acer saccharum</name>
    <name type="common">Sugar maple</name>
    <dbReference type="NCBI Taxonomy" id="4024"/>
    <lineage>
        <taxon>Eukaryota</taxon>
        <taxon>Viridiplantae</taxon>
        <taxon>Streptophyta</taxon>
        <taxon>Embryophyta</taxon>
        <taxon>Tracheophyta</taxon>
        <taxon>Spermatophyta</taxon>
        <taxon>Magnoliopsida</taxon>
        <taxon>eudicotyledons</taxon>
        <taxon>Gunneridae</taxon>
        <taxon>Pentapetalae</taxon>
        <taxon>rosids</taxon>
        <taxon>malvids</taxon>
        <taxon>Sapindales</taxon>
        <taxon>Sapindaceae</taxon>
        <taxon>Hippocastanoideae</taxon>
        <taxon>Acereae</taxon>
        <taxon>Acer</taxon>
    </lineage>
</organism>
<accession>A0AA39S6L2</accession>
<comment type="caution">
    <text evidence="1">The sequence shown here is derived from an EMBL/GenBank/DDBJ whole genome shotgun (WGS) entry which is preliminary data.</text>
</comment>
<dbReference type="Proteomes" id="UP001168877">
    <property type="component" value="Unassembled WGS sequence"/>
</dbReference>
<proteinExistence type="predicted"/>
<reference evidence="1" key="2">
    <citation type="submission" date="2023-06" db="EMBL/GenBank/DDBJ databases">
        <authorList>
            <person name="Swenson N.G."/>
            <person name="Wegrzyn J.L."/>
            <person name="Mcevoy S.L."/>
        </authorList>
    </citation>
    <scope>NUCLEOTIDE SEQUENCE</scope>
    <source>
        <strain evidence="1">NS2018</strain>
        <tissue evidence="1">Leaf</tissue>
    </source>
</reference>
<gene>
    <name evidence="1" type="ORF">LWI29_038165</name>
</gene>
<reference evidence="1" key="1">
    <citation type="journal article" date="2022" name="Plant J.">
        <title>Strategies of tolerance reflected in two North American maple genomes.</title>
        <authorList>
            <person name="McEvoy S.L."/>
            <person name="Sezen U.U."/>
            <person name="Trouern-Trend A."/>
            <person name="McMahon S.M."/>
            <person name="Schaberg P.G."/>
            <person name="Yang J."/>
            <person name="Wegrzyn J.L."/>
            <person name="Swenson N.G."/>
        </authorList>
    </citation>
    <scope>NUCLEOTIDE SEQUENCE</scope>
    <source>
        <strain evidence="1">NS2018</strain>
    </source>
</reference>
<dbReference type="AlphaFoldDB" id="A0AA39S6L2"/>
<evidence type="ECO:0000313" key="2">
    <source>
        <dbReference type="Proteomes" id="UP001168877"/>
    </source>
</evidence>
<name>A0AA39S6L2_ACESA</name>
<protein>
    <submittedName>
        <fullName evidence="1">Uncharacterized protein</fullName>
    </submittedName>
</protein>
<sequence length="212" mass="23807">MSSSNSVESLSKALEVEKIVSRLAIAENDAMLTRLRKEKQTRIVAEVKRDALRLMGAITNAKKDTALSNLSREKEMRIGAEIERDALRAMRATANAEKDVTLSNLIWEKEMRIGVKIERDAIRVMMATSENEKLVLLGMNAIAEAERDALRGRLLIEWIDGQTLPSLTSFVRLSPINRRCSSRRRPPLFNLPPLRLLLSLALSSRSLSLTVI</sequence>
<keyword evidence="2" id="KW-1185">Reference proteome</keyword>
<evidence type="ECO:0000313" key="1">
    <source>
        <dbReference type="EMBL" id="KAK0586024.1"/>
    </source>
</evidence>
<dbReference type="EMBL" id="JAUESC010000383">
    <property type="protein sequence ID" value="KAK0586024.1"/>
    <property type="molecule type" value="Genomic_DNA"/>
</dbReference>